<name>A0A0B1TTI4_OESDE</name>
<proteinExistence type="predicted"/>
<sequence>MFRGSTLVAYLKYPLLILEAEKPNTLEKIVESGSTIVEDIRCVVFCLDASENQRVTKYKKIVGALTVKGVGILFRVVLVTPSVPSNSKKLGPVRKRQQLITSLLISQWIEPPASDPSFRNSSVPLGISVEYFGNVEILTETSSVIEKWVEVALYFSCLSDSIFNISYSDFSMNSHPKFLRLNSALEKLPSPLKCLILCENEFVSRVVCEALSARRSRNAIIRVLQHHEPPIAFRKCHRLPSQCTGLFSQPREDIILILGMDVVEAANIADTACSNGLQLVVSMDRSPQRHGFELTSAEFREFCDRLAELPVVERGCYLKKHGLALLVSCLIAVVH</sequence>
<reference evidence="1 2" key="1">
    <citation type="submission" date="2014-03" db="EMBL/GenBank/DDBJ databases">
        <title>Draft genome of the hookworm Oesophagostomum dentatum.</title>
        <authorList>
            <person name="Mitreva M."/>
        </authorList>
    </citation>
    <scope>NUCLEOTIDE SEQUENCE [LARGE SCALE GENOMIC DNA]</scope>
    <source>
        <strain evidence="1 2">OD-Hann</strain>
    </source>
</reference>
<protein>
    <submittedName>
        <fullName evidence="1">Uncharacterized protein</fullName>
    </submittedName>
</protein>
<dbReference type="Proteomes" id="UP000053660">
    <property type="component" value="Unassembled WGS sequence"/>
</dbReference>
<evidence type="ECO:0000313" key="2">
    <source>
        <dbReference type="Proteomes" id="UP000053660"/>
    </source>
</evidence>
<organism evidence="1 2">
    <name type="scientific">Oesophagostomum dentatum</name>
    <name type="common">Nodular worm</name>
    <dbReference type="NCBI Taxonomy" id="61180"/>
    <lineage>
        <taxon>Eukaryota</taxon>
        <taxon>Metazoa</taxon>
        <taxon>Ecdysozoa</taxon>
        <taxon>Nematoda</taxon>
        <taxon>Chromadorea</taxon>
        <taxon>Rhabditida</taxon>
        <taxon>Rhabditina</taxon>
        <taxon>Rhabditomorpha</taxon>
        <taxon>Strongyloidea</taxon>
        <taxon>Strongylidae</taxon>
        <taxon>Oesophagostomum</taxon>
    </lineage>
</organism>
<accession>A0A0B1TTI4</accession>
<keyword evidence="2" id="KW-1185">Reference proteome</keyword>
<dbReference type="OrthoDB" id="6513042at2759"/>
<dbReference type="AlphaFoldDB" id="A0A0B1TTI4"/>
<dbReference type="EMBL" id="KN549220">
    <property type="protein sequence ID" value="KHJ99456.1"/>
    <property type="molecule type" value="Genomic_DNA"/>
</dbReference>
<evidence type="ECO:0000313" key="1">
    <source>
        <dbReference type="EMBL" id="KHJ99456.1"/>
    </source>
</evidence>
<gene>
    <name evidence="1" type="ORF">OESDEN_00565</name>
</gene>